<feature type="site" description="Transition state stabilizer" evidence="18">
    <location>
        <position position="178"/>
    </location>
</feature>
<organism evidence="21 22">
    <name type="scientific">Digitaria exilis</name>
    <dbReference type="NCBI Taxonomy" id="1010633"/>
    <lineage>
        <taxon>Eukaryota</taxon>
        <taxon>Viridiplantae</taxon>
        <taxon>Streptophyta</taxon>
        <taxon>Embryophyta</taxon>
        <taxon>Tracheophyta</taxon>
        <taxon>Spermatophyta</taxon>
        <taxon>Magnoliopsida</taxon>
        <taxon>Liliopsida</taxon>
        <taxon>Poales</taxon>
        <taxon>Poaceae</taxon>
        <taxon>PACMAD clade</taxon>
        <taxon>Panicoideae</taxon>
        <taxon>Panicodae</taxon>
        <taxon>Paniceae</taxon>
        <taxon>Anthephorinae</taxon>
        <taxon>Digitaria</taxon>
    </lineage>
</organism>
<protein>
    <recommendedName>
        <fullName evidence="20">Plant heme peroxidase family profile domain-containing protein</fullName>
    </recommendedName>
</protein>
<evidence type="ECO:0000256" key="14">
    <source>
        <dbReference type="ARBA" id="ARBA00023324"/>
    </source>
</evidence>
<evidence type="ECO:0000313" key="21">
    <source>
        <dbReference type="EMBL" id="KAF8682032.1"/>
    </source>
</evidence>
<dbReference type="PRINTS" id="PR00458">
    <property type="entry name" value="PEROXIDASE"/>
</dbReference>
<dbReference type="PANTHER" id="PTHR31517">
    <property type="match status" value="1"/>
</dbReference>
<feature type="binding site" evidence="17">
    <location>
        <position position="183"/>
    </location>
    <ligand>
        <name>Ca(2+)</name>
        <dbReference type="ChEBI" id="CHEBI:29108"/>
        <label>1</label>
    </ligand>
</feature>
<evidence type="ECO:0000256" key="12">
    <source>
        <dbReference type="ARBA" id="ARBA00023157"/>
    </source>
</evidence>
<sequence>MYSCSHLAAPWPRGLFEFHLHVQRTETTLQSAVPWRGVVACAFRGARTGSINAARVPLSAPDSTTTDRSISKTVEVSRLVPRVRSRDDHSNIIFTSISPPPLVVVIIIYHGPVAAASTRPPPAAAASVAYRGGARLAVDGSLQLGFYARSCPRAEAIVRRVVRRRAAKDRSVLPALIRLHFHDCFVRVRTHARTPPLVGDHPRFLSPLTPSGCDGSVLIDSTPDHPAAEKDAPPNLTLRMLDVVDDAKAAVEKACPGVVSCADIVALAARDAAAMAGRVRYELPTGRRDGTVSSAAEVNLPSPSVSFADALSAFRSIGLGVVDLTTLLGSHTMGFCHCGLIMNRLYNFNSTSPFDPTMDAGLLAVLRERCPPHVVTTPQNESRDVIVPMNFVAPLGPFGLDNSFYPSVLAGRAVLQVDQEIMSSGVARRIAAMFASRPGNFKRQFAKSMVKLGGVNVLTGRQGEVRINCRRFNT</sequence>
<dbReference type="PRINTS" id="PR00461">
    <property type="entry name" value="PLPEROXIDASE"/>
</dbReference>
<feature type="disulfide bond" evidence="19">
    <location>
        <begin position="261"/>
        <end position="469"/>
    </location>
</feature>
<evidence type="ECO:0000256" key="3">
    <source>
        <dbReference type="ARBA" id="ARBA00004613"/>
    </source>
</evidence>
<dbReference type="PROSITE" id="PS00435">
    <property type="entry name" value="PEROXIDASE_1"/>
    <property type="match status" value="1"/>
</dbReference>
<comment type="similarity">
    <text evidence="4">Belongs to the peroxidase family. Ascorbate peroxidase subfamily.</text>
</comment>
<keyword evidence="6" id="KW-0575">Peroxidase</keyword>
<evidence type="ECO:0000256" key="13">
    <source>
        <dbReference type="ARBA" id="ARBA00023283"/>
    </source>
</evidence>
<dbReference type="AlphaFoldDB" id="A0A835EG02"/>
<keyword evidence="10" id="KW-0560">Oxidoreductase</keyword>
<comment type="cofactor">
    <cofactor evidence="17">
        <name>heme b</name>
        <dbReference type="ChEBI" id="CHEBI:60344"/>
    </cofactor>
    <text evidence="17">Binds 1 heme b (iron(II)-protoporphyrin IX) group per subunit.</text>
</comment>
<dbReference type="PANTHER" id="PTHR31517:SF59">
    <property type="entry name" value="PEROXIDASE"/>
    <property type="match status" value="1"/>
</dbReference>
<evidence type="ECO:0000256" key="11">
    <source>
        <dbReference type="ARBA" id="ARBA00023004"/>
    </source>
</evidence>
<dbReference type="InterPro" id="IPR033905">
    <property type="entry name" value="Secretory_peroxidase"/>
</dbReference>
<dbReference type="PROSITE" id="PS50873">
    <property type="entry name" value="PEROXIDASE_4"/>
    <property type="match status" value="1"/>
</dbReference>
<dbReference type="GO" id="GO:0006979">
    <property type="term" value="P:response to oxidative stress"/>
    <property type="evidence" value="ECO:0007669"/>
    <property type="project" value="InterPro"/>
</dbReference>
<dbReference type="SUPFAM" id="SSF48113">
    <property type="entry name" value="Heme-dependent peroxidases"/>
    <property type="match status" value="1"/>
</dbReference>
<feature type="binding site" description="axial binding residue" evidence="17">
    <location>
        <position position="331"/>
    </location>
    <ligand>
        <name>heme b</name>
        <dbReference type="ChEBI" id="CHEBI:60344"/>
    </ligand>
    <ligandPart>
        <name>Fe</name>
        <dbReference type="ChEBI" id="CHEBI:18248"/>
    </ligandPart>
</feature>
<keyword evidence="5" id="KW-0964">Secreted</keyword>
<dbReference type="EMBL" id="JACEFO010002109">
    <property type="protein sequence ID" value="KAF8682032.1"/>
    <property type="molecule type" value="Genomic_DNA"/>
</dbReference>
<dbReference type="InterPro" id="IPR000823">
    <property type="entry name" value="Peroxidase_pln"/>
</dbReference>
<evidence type="ECO:0000256" key="5">
    <source>
        <dbReference type="ARBA" id="ARBA00022525"/>
    </source>
</evidence>
<dbReference type="Gene3D" id="1.10.520.10">
    <property type="match status" value="1"/>
</dbReference>
<evidence type="ECO:0000256" key="6">
    <source>
        <dbReference type="ARBA" id="ARBA00022559"/>
    </source>
</evidence>
<evidence type="ECO:0000256" key="18">
    <source>
        <dbReference type="PIRSR" id="PIRSR600823-4"/>
    </source>
</evidence>
<accession>A0A835EG02</accession>
<feature type="binding site" evidence="17">
    <location>
        <position position="401"/>
    </location>
    <ligand>
        <name>Ca(2+)</name>
        <dbReference type="ChEBI" id="CHEBI:29108"/>
        <label>2</label>
    </ligand>
</feature>
<dbReference type="InterPro" id="IPR002016">
    <property type="entry name" value="Haem_peroxidase"/>
</dbReference>
<keyword evidence="7" id="KW-0349">Heme</keyword>
<feature type="binding site" evidence="17">
    <location>
        <position position="332"/>
    </location>
    <ligand>
        <name>Ca(2+)</name>
        <dbReference type="ChEBI" id="CHEBI:29108"/>
        <label>2</label>
    </ligand>
</feature>
<evidence type="ECO:0000256" key="9">
    <source>
        <dbReference type="ARBA" id="ARBA00022837"/>
    </source>
</evidence>
<evidence type="ECO:0000313" key="22">
    <source>
        <dbReference type="Proteomes" id="UP000636709"/>
    </source>
</evidence>
<dbReference type="FunFam" id="1.10.520.10:FF:000028">
    <property type="entry name" value="Peroxidase"/>
    <property type="match status" value="1"/>
</dbReference>
<keyword evidence="12 19" id="KW-1015">Disulfide bond</keyword>
<feature type="disulfide bond" evidence="19">
    <location>
        <begin position="184"/>
        <end position="213"/>
    </location>
</feature>
<comment type="subcellular location">
    <subcellularLocation>
        <location evidence="3">Secreted</location>
    </subcellularLocation>
</comment>
<dbReference type="InterPro" id="IPR019793">
    <property type="entry name" value="Peroxidases_heam-ligand_BS"/>
</dbReference>
<dbReference type="Proteomes" id="UP000636709">
    <property type="component" value="Unassembled WGS sequence"/>
</dbReference>
<evidence type="ECO:0000256" key="7">
    <source>
        <dbReference type="ARBA" id="ARBA00022617"/>
    </source>
</evidence>
<feature type="binding site" evidence="17">
    <location>
        <position position="214"/>
    </location>
    <ligand>
        <name>Ca(2+)</name>
        <dbReference type="ChEBI" id="CHEBI:29108"/>
        <label>1</label>
    </ligand>
</feature>
<name>A0A835EG02_9POAL</name>
<evidence type="ECO:0000256" key="19">
    <source>
        <dbReference type="PIRSR" id="PIRSR600823-5"/>
    </source>
</evidence>
<dbReference type="GO" id="GO:0020037">
    <property type="term" value="F:heme binding"/>
    <property type="evidence" value="ECO:0007669"/>
    <property type="project" value="InterPro"/>
</dbReference>
<dbReference type="OrthoDB" id="2113341at2759"/>
<evidence type="ECO:0000256" key="10">
    <source>
        <dbReference type="ARBA" id="ARBA00023002"/>
    </source>
</evidence>
<dbReference type="CDD" id="cd00693">
    <property type="entry name" value="secretory_peroxidase"/>
    <property type="match status" value="1"/>
</dbReference>
<keyword evidence="8 17" id="KW-0479">Metal-binding</keyword>
<comment type="catalytic activity">
    <reaction evidence="1">
        <text>2 a phenolic donor + H2O2 = 2 a phenolic radical donor + 2 H2O</text>
        <dbReference type="Rhea" id="RHEA:56136"/>
        <dbReference type="ChEBI" id="CHEBI:15377"/>
        <dbReference type="ChEBI" id="CHEBI:16240"/>
        <dbReference type="ChEBI" id="CHEBI:139520"/>
        <dbReference type="ChEBI" id="CHEBI:139521"/>
        <dbReference type="EC" id="1.11.1.7"/>
    </reaction>
</comment>
<keyword evidence="22" id="KW-1185">Reference proteome</keyword>
<keyword evidence="14" id="KW-0376">Hydrogen peroxide</keyword>
<feature type="active site" description="Proton acceptor" evidence="15">
    <location>
        <position position="182"/>
    </location>
</feature>
<dbReference type="GO" id="GO:0046872">
    <property type="term" value="F:metal ion binding"/>
    <property type="evidence" value="ECO:0007669"/>
    <property type="project" value="UniProtKB-KW"/>
</dbReference>
<feature type="disulfide bond" evidence="19">
    <location>
        <begin position="151"/>
        <end position="255"/>
    </location>
</feature>
<dbReference type="FunFam" id="1.10.420.10:FF:000001">
    <property type="entry name" value="Peroxidase"/>
    <property type="match status" value="1"/>
</dbReference>
<evidence type="ECO:0000256" key="1">
    <source>
        <dbReference type="ARBA" id="ARBA00000189"/>
    </source>
</evidence>
<dbReference type="InterPro" id="IPR010255">
    <property type="entry name" value="Haem_peroxidase_sf"/>
</dbReference>
<comment type="function">
    <text evidence="2">Removal of H(2)O(2), oxidation of toxic reductants, biosynthesis and degradation of lignin, suberization, auxin catabolism, response to environmental stresses such as wounding, pathogen attack and oxidative stress. These functions might be dependent on each isozyme/isoform in each plant tissue.</text>
</comment>
<evidence type="ECO:0000256" key="15">
    <source>
        <dbReference type="PIRSR" id="PIRSR600823-1"/>
    </source>
</evidence>
<evidence type="ECO:0000256" key="8">
    <source>
        <dbReference type="ARBA" id="ARBA00022723"/>
    </source>
</evidence>
<keyword evidence="9 17" id="KW-0106">Calcium</keyword>
<keyword evidence="13" id="KW-0873">Pyrrolidone carboxylic acid</keyword>
<keyword evidence="11 17" id="KW-0408">Iron</keyword>
<feature type="binding site" evidence="17">
    <location>
        <position position="186"/>
    </location>
    <ligand>
        <name>Ca(2+)</name>
        <dbReference type="ChEBI" id="CHEBI:29108"/>
        <label>1</label>
    </ligand>
</feature>
<feature type="binding site" evidence="17">
    <location>
        <position position="216"/>
    </location>
    <ligand>
        <name>Ca(2+)</name>
        <dbReference type="ChEBI" id="CHEBI:29108"/>
        <label>1</label>
    </ligand>
</feature>
<feature type="binding site" evidence="17">
    <location>
        <position position="212"/>
    </location>
    <ligand>
        <name>Ca(2+)</name>
        <dbReference type="ChEBI" id="CHEBI:29108"/>
        <label>1</label>
    </ligand>
</feature>
<reference evidence="21" key="1">
    <citation type="submission" date="2020-07" db="EMBL/GenBank/DDBJ databases">
        <title>Genome sequence and genetic diversity analysis of an under-domesticated orphan crop, white fonio (Digitaria exilis).</title>
        <authorList>
            <person name="Bennetzen J.L."/>
            <person name="Chen S."/>
            <person name="Ma X."/>
            <person name="Wang X."/>
            <person name="Yssel A.E.J."/>
            <person name="Chaluvadi S.R."/>
            <person name="Johnson M."/>
            <person name="Gangashetty P."/>
            <person name="Hamidou F."/>
            <person name="Sanogo M.D."/>
            <person name="Zwaenepoel A."/>
            <person name="Wallace J."/>
            <person name="Van De Peer Y."/>
            <person name="Van Deynze A."/>
        </authorList>
    </citation>
    <scope>NUCLEOTIDE SEQUENCE</scope>
    <source>
        <tissue evidence="21">Leaves</tissue>
    </source>
</reference>
<dbReference type="GO" id="GO:0042744">
    <property type="term" value="P:hydrogen peroxide catabolic process"/>
    <property type="evidence" value="ECO:0007669"/>
    <property type="project" value="UniProtKB-KW"/>
</dbReference>
<evidence type="ECO:0000256" key="17">
    <source>
        <dbReference type="PIRSR" id="PIRSR600823-3"/>
    </source>
</evidence>
<evidence type="ECO:0000256" key="4">
    <source>
        <dbReference type="ARBA" id="ARBA00006873"/>
    </source>
</evidence>
<comment type="caution">
    <text evidence="21">The sequence shown here is derived from an EMBL/GenBank/DDBJ whole genome shotgun (WGS) entry which is preliminary data.</text>
</comment>
<evidence type="ECO:0000256" key="16">
    <source>
        <dbReference type="PIRSR" id="PIRSR600823-2"/>
    </source>
</evidence>
<dbReference type="GO" id="GO:0005576">
    <property type="term" value="C:extracellular region"/>
    <property type="evidence" value="ECO:0007669"/>
    <property type="project" value="UniProtKB-SubCell"/>
</dbReference>
<proteinExistence type="inferred from homology"/>
<gene>
    <name evidence="21" type="ORF">HU200_045491</name>
</gene>
<dbReference type="Pfam" id="PF00141">
    <property type="entry name" value="peroxidase"/>
    <property type="match status" value="1"/>
</dbReference>
<feature type="binding site" evidence="16">
    <location>
        <position position="301"/>
    </location>
    <ligand>
        <name>substrate</name>
    </ligand>
</feature>
<dbReference type="Gene3D" id="1.10.420.10">
    <property type="entry name" value="Peroxidase, domain 2"/>
    <property type="match status" value="1"/>
</dbReference>
<feature type="disulfide bond" evidence="19">
    <location>
        <begin position="338"/>
        <end position="370"/>
    </location>
</feature>
<evidence type="ECO:0000256" key="2">
    <source>
        <dbReference type="ARBA" id="ARBA00002322"/>
    </source>
</evidence>
<feature type="domain" description="Plant heme peroxidase family profile" evidence="20">
    <location>
        <begin position="141"/>
        <end position="473"/>
    </location>
</feature>
<comment type="cofactor">
    <cofactor evidence="17">
        <name>Ca(2+)</name>
        <dbReference type="ChEBI" id="CHEBI:29108"/>
    </cofactor>
    <text evidence="17">Binds 2 calcium ions per subunit.</text>
</comment>
<feature type="binding site" evidence="17">
    <location>
        <position position="229"/>
    </location>
    <ligand>
        <name>Ca(2+)</name>
        <dbReference type="ChEBI" id="CHEBI:29108"/>
        <label>1</label>
    </ligand>
</feature>
<dbReference type="GO" id="GO:0140825">
    <property type="term" value="F:lactoperoxidase activity"/>
    <property type="evidence" value="ECO:0007669"/>
    <property type="project" value="UniProtKB-EC"/>
</dbReference>
<evidence type="ECO:0000259" key="20">
    <source>
        <dbReference type="PROSITE" id="PS50873"/>
    </source>
</evidence>